<evidence type="ECO:0000256" key="7">
    <source>
        <dbReference type="SAM" id="MobiDB-lite"/>
    </source>
</evidence>
<evidence type="ECO:0000313" key="9">
    <source>
        <dbReference type="Proteomes" id="UP001367508"/>
    </source>
</evidence>
<comment type="similarity">
    <text evidence="1 5">Belongs to the Frigida family.</text>
</comment>
<name>A0AAN9MDA0_CANGL</name>
<dbReference type="PANTHER" id="PTHR31791">
    <property type="entry name" value="FRIGIDA-LIKE PROTEIN 3-RELATED"/>
    <property type="match status" value="1"/>
</dbReference>
<evidence type="ECO:0000256" key="4">
    <source>
        <dbReference type="ARBA" id="ARBA00023089"/>
    </source>
</evidence>
<dbReference type="EMBL" id="JAYMYQ010000002">
    <property type="protein sequence ID" value="KAK7350754.1"/>
    <property type="molecule type" value="Genomic_DNA"/>
</dbReference>
<evidence type="ECO:0000256" key="2">
    <source>
        <dbReference type="ARBA" id="ARBA00022473"/>
    </source>
</evidence>
<dbReference type="InterPro" id="IPR012474">
    <property type="entry name" value="Frigida"/>
</dbReference>
<dbReference type="Pfam" id="PF07899">
    <property type="entry name" value="Frigida"/>
    <property type="match status" value="1"/>
</dbReference>
<dbReference type="AlphaFoldDB" id="A0AAN9MDA0"/>
<proteinExistence type="inferred from homology"/>
<comment type="caution">
    <text evidence="8">The sequence shown here is derived from an EMBL/GenBank/DDBJ whole genome shotgun (WGS) entry which is preliminary data.</text>
</comment>
<dbReference type="GO" id="GO:0009908">
    <property type="term" value="P:flower development"/>
    <property type="evidence" value="ECO:0007669"/>
    <property type="project" value="UniProtKB-KW"/>
</dbReference>
<evidence type="ECO:0000256" key="1">
    <source>
        <dbReference type="ARBA" id="ARBA00008956"/>
    </source>
</evidence>
<keyword evidence="9" id="KW-1185">Reference proteome</keyword>
<organism evidence="8 9">
    <name type="scientific">Canavalia gladiata</name>
    <name type="common">Sword bean</name>
    <name type="synonym">Dolichos gladiatus</name>
    <dbReference type="NCBI Taxonomy" id="3824"/>
    <lineage>
        <taxon>Eukaryota</taxon>
        <taxon>Viridiplantae</taxon>
        <taxon>Streptophyta</taxon>
        <taxon>Embryophyta</taxon>
        <taxon>Tracheophyta</taxon>
        <taxon>Spermatophyta</taxon>
        <taxon>Magnoliopsida</taxon>
        <taxon>eudicotyledons</taxon>
        <taxon>Gunneridae</taxon>
        <taxon>Pentapetalae</taxon>
        <taxon>rosids</taxon>
        <taxon>fabids</taxon>
        <taxon>Fabales</taxon>
        <taxon>Fabaceae</taxon>
        <taxon>Papilionoideae</taxon>
        <taxon>50 kb inversion clade</taxon>
        <taxon>NPAAA clade</taxon>
        <taxon>indigoferoid/millettioid clade</taxon>
        <taxon>Phaseoleae</taxon>
        <taxon>Canavalia</taxon>
    </lineage>
</organism>
<evidence type="ECO:0000313" key="8">
    <source>
        <dbReference type="EMBL" id="KAK7350754.1"/>
    </source>
</evidence>
<keyword evidence="6" id="KW-0175">Coiled coil</keyword>
<keyword evidence="3 5" id="KW-0221">Differentiation</keyword>
<dbReference type="Proteomes" id="UP001367508">
    <property type="component" value="Unassembled WGS sequence"/>
</dbReference>
<feature type="coiled-coil region" evidence="6">
    <location>
        <begin position="114"/>
        <end position="148"/>
    </location>
</feature>
<dbReference type="PANTHER" id="PTHR31791:SF49">
    <property type="entry name" value="INACTIVE PROTEIN FRIGIDA"/>
    <property type="match status" value="1"/>
</dbReference>
<dbReference type="GO" id="GO:0030154">
    <property type="term" value="P:cell differentiation"/>
    <property type="evidence" value="ECO:0007669"/>
    <property type="project" value="UniProtKB-KW"/>
</dbReference>
<protein>
    <recommendedName>
        <fullName evidence="5">FRIGIDA-like protein</fullName>
    </recommendedName>
</protein>
<evidence type="ECO:0000256" key="5">
    <source>
        <dbReference type="RuleBase" id="RU364012"/>
    </source>
</evidence>
<accession>A0AAN9MDA0</accession>
<evidence type="ECO:0000256" key="6">
    <source>
        <dbReference type="SAM" id="Coils"/>
    </source>
</evidence>
<keyword evidence="2 5" id="KW-0217">Developmental protein</keyword>
<sequence>MSLHLPYTIHVIVFVRHHRRLDSRVRYEFLSSAQSLGFSLCSTLFIIILRQRIPTSNSIMATPDTSKTVKEEKDLQLSSTIAENLANGPSSLLPIPPENENDDGAKLEKSVNELNDLSISIQAFKARYDELQKHLDFIEQAIETRTKELQASGSNTVQNALDAIEKGVVQPKGESDSNPKPEAQADGKEEQGKEENELISLCQTMCSRGLRKYVLSHLSETTSLQEQVPVALKSAPRPSKLVFECIGRFFLQGSKAYTKDSPMIPARQASVQVMEYYLMSGCVDSGAEGDSSLKKEAESAAVSWRKRLFVEGGVAKASEVDARGLILFIACFGIPGVFRDEDICNLIRVSNAREISHALRQSQLLLKRVSDIAEGMTKKGMVVEAVDLAYTFGFEEKFSPQTALTSFLQKSEETWKKVKQEAHDHHNVLKGADEKYLAVLKSAVNCLEGHKIDFVKLLPGWQLKDKIMVLEKDISDTKKKIEEKAVLKRKMDKSNSSSKMKIPEPKRTRFTVKDTSVASPSVTILQEQRIVSHMNGNSSYDGLLSAHFLDGRSYGYPNNYPTAASMQIGSVSRSLPESYLGSTVASGANLLGGAMAGSFSGYHGDMTRDDVGTVLNGNSHLYRWHGMGEGALSNDRTVGHSFMGKPASARVNNLYGKTPTEGFAGLSDHLSIGAASRSGGSDLYSFADAVFDT</sequence>
<feature type="compositionally biased region" description="Basic and acidic residues" evidence="7">
    <location>
        <begin position="173"/>
        <end position="194"/>
    </location>
</feature>
<gene>
    <name evidence="8" type="ORF">VNO77_09680</name>
</gene>
<feature type="region of interest" description="Disordered" evidence="7">
    <location>
        <begin position="168"/>
        <end position="194"/>
    </location>
</feature>
<keyword evidence="4 5" id="KW-0287">Flowering</keyword>
<evidence type="ECO:0000256" key="3">
    <source>
        <dbReference type="ARBA" id="ARBA00022782"/>
    </source>
</evidence>
<reference evidence="8 9" key="1">
    <citation type="submission" date="2024-01" db="EMBL/GenBank/DDBJ databases">
        <title>The genomes of 5 underutilized Papilionoideae crops provide insights into root nodulation and disease resistanc.</title>
        <authorList>
            <person name="Jiang F."/>
        </authorList>
    </citation>
    <scope>NUCLEOTIDE SEQUENCE [LARGE SCALE GENOMIC DNA]</scope>
    <source>
        <strain evidence="8">LVBAO_FW01</strain>
        <tissue evidence="8">Leaves</tissue>
    </source>
</reference>